<gene>
    <name evidence="4" type="ORF">ECRASSUSDP1_LOCUS8314</name>
</gene>
<name>A0AAD1UDW6_EUPCR</name>
<comment type="caution">
    <text evidence="4">The sequence shown here is derived from an EMBL/GenBank/DDBJ whole genome shotgun (WGS) entry which is preliminary data.</text>
</comment>
<dbReference type="InterPro" id="IPR002020">
    <property type="entry name" value="Citrate_synthase"/>
</dbReference>
<evidence type="ECO:0000256" key="1">
    <source>
        <dbReference type="ARBA" id="ARBA00010566"/>
    </source>
</evidence>
<dbReference type="InterPro" id="IPR019810">
    <property type="entry name" value="Citrate_synthase_AS"/>
</dbReference>
<dbReference type="Gene3D" id="1.10.230.10">
    <property type="entry name" value="Cytochrome P450-Terp, domain 2"/>
    <property type="match status" value="1"/>
</dbReference>
<evidence type="ECO:0000256" key="2">
    <source>
        <dbReference type="ARBA" id="ARBA00022679"/>
    </source>
</evidence>
<dbReference type="Proteomes" id="UP001295684">
    <property type="component" value="Unassembled WGS sequence"/>
</dbReference>
<dbReference type="Pfam" id="PF00285">
    <property type="entry name" value="Citrate_synt"/>
    <property type="match status" value="1"/>
</dbReference>
<dbReference type="PROSITE" id="PS00480">
    <property type="entry name" value="CITRATE_SYNTHASE"/>
    <property type="match status" value="1"/>
</dbReference>
<comment type="similarity">
    <text evidence="1 3">Belongs to the citrate synthase family.</text>
</comment>
<dbReference type="AlphaFoldDB" id="A0AAD1UDW6"/>
<dbReference type="GO" id="GO:0006099">
    <property type="term" value="P:tricarboxylic acid cycle"/>
    <property type="evidence" value="ECO:0007669"/>
    <property type="project" value="TreeGrafter"/>
</dbReference>
<keyword evidence="5" id="KW-1185">Reference proteome</keyword>
<dbReference type="InterPro" id="IPR016143">
    <property type="entry name" value="Citrate_synth-like_sm_a-sub"/>
</dbReference>
<evidence type="ECO:0000313" key="5">
    <source>
        <dbReference type="Proteomes" id="UP001295684"/>
    </source>
</evidence>
<dbReference type="InterPro" id="IPR016142">
    <property type="entry name" value="Citrate_synth-like_lrg_a-sub"/>
</dbReference>
<dbReference type="GO" id="GO:0005975">
    <property type="term" value="P:carbohydrate metabolic process"/>
    <property type="evidence" value="ECO:0007669"/>
    <property type="project" value="TreeGrafter"/>
</dbReference>
<proteinExistence type="inferred from homology"/>
<accession>A0AAD1UDW6</accession>
<evidence type="ECO:0000256" key="3">
    <source>
        <dbReference type="RuleBase" id="RU000441"/>
    </source>
</evidence>
<dbReference type="PANTHER" id="PTHR11739:SF8">
    <property type="entry name" value="CITRATE SYNTHASE, MITOCHONDRIAL"/>
    <property type="match status" value="1"/>
</dbReference>
<dbReference type="NCBIfam" id="NF007128">
    <property type="entry name" value="PRK09569.1"/>
    <property type="match status" value="1"/>
</dbReference>
<dbReference type="InterPro" id="IPR036969">
    <property type="entry name" value="Citrate_synthase_sf"/>
</dbReference>
<dbReference type="EMBL" id="CAMPGE010008129">
    <property type="protein sequence ID" value="CAI2367037.1"/>
    <property type="molecule type" value="Genomic_DNA"/>
</dbReference>
<reference evidence="4" key="1">
    <citation type="submission" date="2023-07" db="EMBL/GenBank/DDBJ databases">
        <authorList>
            <consortium name="AG Swart"/>
            <person name="Singh M."/>
            <person name="Singh A."/>
            <person name="Seah K."/>
            <person name="Emmerich C."/>
        </authorList>
    </citation>
    <scope>NUCLEOTIDE SEQUENCE</scope>
    <source>
        <strain evidence="4">DP1</strain>
    </source>
</reference>
<organism evidence="4 5">
    <name type="scientific">Euplotes crassus</name>
    <dbReference type="NCBI Taxonomy" id="5936"/>
    <lineage>
        <taxon>Eukaryota</taxon>
        <taxon>Sar</taxon>
        <taxon>Alveolata</taxon>
        <taxon>Ciliophora</taxon>
        <taxon>Intramacronucleata</taxon>
        <taxon>Spirotrichea</taxon>
        <taxon>Hypotrichia</taxon>
        <taxon>Euplotida</taxon>
        <taxon>Euplotidae</taxon>
        <taxon>Moneuplotes</taxon>
    </lineage>
</organism>
<evidence type="ECO:0000313" key="4">
    <source>
        <dbReference type="EMBL" id="CAI2367037.1"/>
    </source>
</evidence>
<sequence length="467" mass="52584">MFSVRRAAIRMRAMPTENILHMIPSRTFAIHKLKGKLAEIIPEVQGRLNTLKKEHGTKILQTVNVNQVIQGMKGIKGVIYETSEIYPTEGVKYRGYSIDEIVKMTPSFVEGGSPAPEGVLWLFLSGEYPTKEEFDDFVLDLKERSYIPDETIEFIRSFPKNMSPMTQFSMGMLACQNMSTFAQNCENGIAKDKHWEAIYDDCINVVAKSSKVAALVFNNLYNDNKDLPDFMDDKLDFGAKYAHMLGYDSEDMYELMRLYLVLHMDHGGGSAGAHTNKLVGSVLSDPYLSFSASLSTIAGPLHGLGSQNCLKWYLEIVDKYGENWTKDDIVEHVHYTLNNKRVVPGYGHSVVRMADPRFIHQLKFGLTHFPNDNLIKLVNACYEVIPDLLPKIKSTISSPYPNLVACSGALLMHFGMDQLDYYTVLFGVSRSFGYMSSLLWDRALGLPMERPGSFTVKGLLETAKTIE</sequence>
<dbReference type="SUPFAM" id="SSF48256">
    <property type="entry name" value="Citrate synthase"/>
    <property type="match status" value="1"/>
</dbReference>
<keyword evidence="2 3" id="KW-0808">Transferase</keyword>
<dbReference type="PRINTS" id="PR00143">
    <property type="entry name" value="CITRTSNTHASE"/>
</dbReference>
<dbReference type="Gene3D" id="1.10.580.10">
    <property type="entry name" value="Citrate Synthase, domain 1"/>
    <property type="match status" value="1"/>
</dbReference>
<dbReference type="GO" id="GO:0046912">
    <property type="term" value="F:acyltransferase activity, acyl groups converted into alkyl on transfer"/>
    <property type="evidence" value="ECO:0007669"/>
    <property type="project" value="InterPro"/>
</dbReference>
<protein>
    <recommendedName>
        <fullName evidence="3">Citrate synthase</fullName>
    </recommendedName>
</protein>
<dbReference type="PANTHER" id="PTHR11739">
    <property type="entry name" value="CITRATE SYNTHASE"/>
    <property type="match status" value="1"/>
</dbReference>
<dbReference type="GO" id="GO:0005759">
    <property type="term" value="C:mitochondrial matrix"/>
    <property type="evidence" value="ECO:0007669"/>
    <property type="project" value="TreeGrafter"/>
</dbReference>